<dbReference type="GO" id="GO:0046872">
    <property type="term" value="F:metal ion binding"/>
    <property type="evidence" value="ECO:0007669"/>
    <property type="project" value="UniProtKB-UniRule"/>
</dbReference>
<feature type="domain" description="FTP" evidence="13">
    <location>
        <begin position="59"/>
        <end position="98"/>
    </location>
</feature>
<name>A0A5E4PD19_9COXI</name>
<accession>A0A5E4PD19</accession>
<dbReference type="RefSeq" id="WP_148337468.1">
    <property type="nucleotide sequence ID" value="NZ_LR699119.1"/>
</dbReference>
<dbReference type="GO" id="GO:0006508">
    <property type="term" value="P:proteolysis"/>
    <property type="evidence" value="ECO:0007669"/>
    <property type="project" value="UniProtKB-KW"/>
</dbReference>
<dbReference type="EC" id="3.4.24.-" evidence="10"/>
<dbReference type="KEGG" id="asip:AQUSIP_00320"/>
<keyword evidence="5 10" id="KW-0378">Hydrolase</keyword>
<keyword evidence="10" id="KW-0964">Secreted</keyword>
<dbReference type="Pfam" id="PF01447">
    <property type="entry name" value="Peptidase_M4"/>
    <property type="match status" value="1"/>
</dbReference>
<evidence type="ECO:0000256" key="8">
    <source>
        <dbReference type="ARBA" id="ARBA00023145"/>
    </source>
</evidence>
<proteinExistence type="inferred from homology"/>
<feature type="active site" evidence="9">
    <location>
        <position position="386"/>
    </location>
</feature>
<comment type="similarity">
    <text evidence="1 10">Belongs to the peptidase M4 family.</text>
</comment>
<keyword evidence="6 10" id="KW-0862">Zinc</keyword>
<dbReference type="CDD" id="cd09597">
    <property type="entry name" value="M4_TLP"/>
    <property type="match status" value="1"/>
</dbReference>
<evidence type="ECO:0000256" key="2">
    <source>
        <dbReference type="ARBA" id="ARBA00022670"/>
    </source>
</evidence>
<dbReference type="InterPro" id="IPR050728">
    <property type="entry name" value="Zinc_Metalloprotease_M4"/>
</dbReference>
<evidence type="ECO:0000259" key="12">
    <source>
        <dbReference type="Pfam" id="PF02868"/>
    </source>
</evidence>
<dbReference type="Proteomes" id="UP000324194">
    <property type="component" value="Chromosome 1"/>
</dbReference>
<keyword evidence="3" id="KW-0479">Metal-binding</keyword>
<dbReference type="Pfam" id="PF07504">
    <property type="entry name" value="FTP"/>
    <property type="match status" value="1"/>
</dbReference>
<keyword evidence="4 10" id="KW-0732">Signal</keyword>
<dbReference type="Gene3D" id="3.10.170.10">
    <property type="match status" value="1"/>
</dbReference>
<evidence type="ECO:0000256" key="9">
    <source>
        <dbReference type="PIRSR" id="PIRSR623612-1"/>
    </source>
</evidence>
<feature type="active site" description="Proton donor" evidence="9">
    <location>
        <position position="477"/>
    </location>
</feature>
<evidence type="ECO:0000256" key="10">
    <source>
        <dbReference type="RuleBase" id="RU366073"/>
    </source>
</evidence>
<evidence type="ECO:0000256" key="5">
    <source>
        <dbReference type="ARBA" id="ARBA00022801"/>
    </source>
</evidence>
<dbReference type="InterPro" id="IPR027268">
    <property type="entry name" value="Peptidase_M4/M1_CTD_sf"/>
</dbReference>
<dbReference type="InterPro" id="IPR001570">
    <property type="entry name" value="Peptidase_M4_C_domain"/>
</dbReference>
<keyword evidence="7 10" id="KW-0482">Metalloprotease</keyword>
<keyword evidence="8" id="KW-0865">Zymogen</keyword>
<protein>
    <recommendedName>
        <fullName evidence="10">Neutral metalloproteinase</fullName>
        <ecNumber evidence="10">3.4.24.-</ecNumber>
    </recommendedName>
</protein>
<dbReference type="EMBL" id="LR699119">
    <property type="protein sequence ID" value="VVC74760.1"/>
    <property type="molecule type" value="Genomic_DNA"/>
</dbReference>
<dbReference type="Gene3D" id="3.10.450.490">
    <property type="match status" value="1"/>
</dbReference>
<dbReference type="Gene3D" id="3.10.450.40">
    <property type="match status" value="1"/>
</dbReference>
<dbReference type="InterPro" id="IPR011096">
    <property type="entry name" value="FTP_domain"/>
</dbReference>
<dbReference type="OrthoDB" id="5378341at2"/>
<comment type="function">
    <text evidence="10">Extracellular zinc metalloprotease.</text>
</comment>
<evidence type="ECO:0000256" key="6">
    <source>
        <dbReference type="ARBA" id="ARBA00022833"/>
    </source>
</evidence>
<keyword evidence="2 10" id="KW-0645">Protease</keyword>
<evidence type="ECO:0000256" key="1">
    <source>
        <dbReference type="ARBA" id="ARBA00009388"/>
    </source>
</evidence>
<dbReference type="AlphaFoldDB" id="A0A5E4PD19"/>
<evidence type="ECO:0000259" key="11">
    <source>
        <dbReference type="Pfam" id="PF01447"/>
    </source>
</evidence>
<evidence type="ECO:0000259" key="13">
    <source>
        <dbReference type="Pfam" id="PF07504"/>
    </source>
</evidence>
<sequence length="555" mass="60862">MTRKRFIKLSVVSIFCCGVLPAYAARPVDLSHQSFQYLKSLSASGKARLGAAAGPAGAGLEEVSQTVDFNQTVHTRVKQTFSGYPVFGGDAVIHTPHGGQKTLRSLMVAGPEASSSTMNGVIYEDLQKDLQNTPDYVFNQDQARKAFSQAISDYESRAGVKVQVRHQRNQLMVYVDSQNKAHWAFQISAYVKANGRLAKPAYILDALDFHVYKTWDDRKTASADSVKGGGMGGNLRTGKLMYDGLPGSLASLEVTRDAAKNICYLQNSLARVTDWRTQKTASYRCAKPDGRHASIYWNEGGDHVNGGYSPNNDALFAAKTINAMYQDWYGIPVLQKNGQPMVMEMETHSAEEGENAEWDDIQEKMMFGDGGNTFYPLTSLGVTAHEISHGFTSQHSNLVYDDQSGGMNESFSDMADQAAKYYATGKNDWMIGSEVAKPDDFALRYLDDPAKDCKFVEAGDDCSISSAKLFRPGLNVHLSSGVYNRAFYLLATTPGWNVRKAFDVMVQANRSYWVPTSTFEQGACGVIKAAADYKYDTAAVVSVFDKVGVITSQCA</sequence>
<dbReference type="GO" id="GO:0004222">
    <property type="term" value="F:metalloendopeptidase activity"/>
    <property type="evidence" value="ECO:0007669"/>
    <property type="project" value="UniProtKB-UniRule"/>
</dbReference>
<reference evidence="14 15" key="1">
    <citation type="submission" date="2019-08" db="EMBL/GenBank/DDBJ databases">
        <authorList>
            <person name="Guy L."/>
        </authorList>
    </citation>
    <scope>NUCLEOTIDE SEQUENCE [LARGE SCALE GENOMIC DNA]</scope>
    <source>
        <strain evidence="14 15">SGT-108</strain>
    </source>
</reference>
<dbReference type="InterPro" id="IPR013856">
    <property type="entry name" value="Peptidase_M4_domain"/>
</dbReference>
<evidence type="ECO:0000313" key="15">
    <source>
        <dbReference type="Proteomes" id="UP000324194"/>
    </source>
</evidence>
<feature type="domain" description="Peptidase M4 C-terminal" evidence="12">
    <location>
        <begin position="396"/>
        <end position="549"/>
    </location>
</feature>
<feature type="signal peptide" evidence="10">
    <location>
        <begin position="1"/>
        <end position="24"/>
    </location>
</feature>
<evidence type="ECO:0000256" key="4">
    <source>
        <dbReference type="ARBA" id="ARBA00022729"/>
    </source>
</evidence>
<dbReference type="Pfam" id="PF02868">
    <property type="entry name" value="Peptidase_M4_C"/>
    <property type="match status" value="1"/>
</dbReference>
<comment type="cofactor">
    <cofactor evidence="10">
        <name>Zn(2+)</name>
        <dbReference type="ChEBI" id="CHEBI:29105"/>
    </cofactor>
</comment>
<dbReference type="Gene3D" id="1.10.390.10">
    <property type="entry name" value="Neutral Protease Domain 2"/>
    <property type="match status" value="1"/>
</dbReference>
<dbReference type="GO" id="GO:0005576">
    <property type="term" value="C:extracellular region"/>
    <property type="evidence" value="ECO:0007669"/>
    <property type="project" value="UniProtKB-SubCell"/>
</dbReference>
<dbReference type="SUPFAM" id="SSF55486">
    <property type="entry name" value="Metalloproteases ('zincins'), catalytic domain"/>
    <property type="match status" value="1"/>
</dbReference>
<dbReference type="InterPro" id="IPR023612">
    <property type="entry name" value="Peptidase_M4"/>
</dbReference>
<organism evidence="14 15">
    <name type="scientific">Aquicella siphonis</name>
    <dbReference type="NCBI Taxonomy" id="254247"/>
    <lineage>
        <taxon>Bacteria</taxon>
        <taxon>Pseudomonadati</taxon>
        <taxon>Pseudomonadota</taxon>
        <taxon>Gammaproteobacteria</taxon>
        <taxon>Legionellales</taxon>
        <taxon>Coxiellaceae</taxon>
        <taxon>Aquicella</taxon>
    </lineage>
</organism>
<dbReference type="PANTHER" id="PTHR33794:SF1">
    <property type="entry name" value="BACILLOLYSIN"/>
    <property type="match status" value="1"/>
</dbReference>
<gene>
    <name evidence="14" type="ORF">AQUSIP_00320</name>
</gene>
<comment type="subcellular location">
    <subcellularLocation>
        <location evidence="10">Secreted</location>
    </subcellularLocation>
</comment>
<dbReference type="PRINTS" id="PR00730">
    <property type="entry name" value="THERMOLYSIN"/>
</dbReference>
<dbReference type="PANTHER" id="PTHR33794">
    <property type="entry name" value="BACILLOLYSIN"/>
    <property type="match status" value="1"/>
</dbReference>
<evidence type="ECO:0000313" key="14">
    <source>
        <dbReference type="EMBL" id="VVC74760.1"/>
    </source>
</evidence>
<keyword evidence="15" id="KW-1185">Reference proteome</keyword>
<feature type="chain" id="PRO_5023156246" description="Neutral metalloproteinase" evidence="10">
    <location>
        <begin position="25"/>
        <end position="555"/>
    </location>
</feature>
<evidence type="ECO:0000256" key="3">
    <source>
        <dbReference type="ARBA" id="ARBA00022723"/>
    </source>
</evidence>
<feature type="domain" description="Peptidase M4" evidence="11">
    <location>
        <begin position="250"/>
        <end position="393"/>
    </location>
</feature>
<evidence type="ECO:0000256" key="7">
    <source>
        <dbReference type="ARBA" id="ARBA00023049"/>
    </source>
</evidence>